<proteinExistence type="inferred from homology"/>
<keyword evidence="9" id="KW-0808">Transferase</keyword>
<dbReference type="PANTHER" id="PTHR22961">
    <property type="entry name" value="SER/THR PROTEIN KINASE-TRB"/>
    <property type="match status" value="1"/>
</dbReference>
<comment type="catalytic activity">
    <reaction evidence="14">
        <text>L-threonyl-[protein] + ATP = O-phospho-L-threonyl-[protein] + ADP + H(+)</text>
        <dbReference type="Rhea" id="RHEA:46608"/>
        <dbReference type="Rhea" id="RHEA-COMP:11060"/>
        <dbReference type="Rhea" id="RHEA-COMP:11605"/>
        <dbReference type="ChEBI" id="CHEBI:15378"/>
        <dbReference type="ChEBI" id="CHEBI:30013"/>
        <dbReference type="ChEBI" id="CHEBI:30616"/>
        <dbReference type="ChEBI" id="CHEBI:61977"/>
        <dbReference type="ChEBI" id="CHEBI:456216"/>
        <dbReference type="EC" id="2.7.11.1"/>
    </reaction>
</comment>
<comment type="subcellular location">
    <subcellularLocation>
        <location evidence="3">Cytoplasm</location>
    </subcellularLocation>
    <subcellularLocation>
        <location evidence="2">Nucleus</location>
    </subcellularLocation>
</comment>
<evidence type="ECO:0000256" key="5">
    <source>
        <dbReference type="ARBA" id="ARBA00012513"/>
    </source>
</evidence>
<evidence type="ECO:0000256" key="8">
    <source>
        <dbReference type="ARBA" id="ARBA00022527"/>
    </source>
</evidence>
<dbReference type="SMART" id="SM00220">
    <property type="entry name" value="S_TKc"/>
    <property type="match status" value="1"/>
</dbReference>
<feature type="region of interest" description="Disordered" evidence="16">
    <location>
        <begin position="556"/>
        <end position="587"/>
    </location>
</feature>
<dbReference type="InterPro" id="IPR011009">
    <property type="entry name" value="Kinase-like_dom_sf"/>
</dbReference>
<evidence type="ECO:0000256" key="9">
    <source>
        <dbReference type="ARBA" id="ARBA00022679"/>
    </source>
</evidence>
<evidence type="ECO:0000313" key="18">
    <source>
        <dbReference type="EMBL" id="CAH1635946.1"/>
    </source>
</evidence>
<organism evidence="18 19">
    <name type="scientific">Spodoptera littoralis</name>
    <name type="common">Egyptian cotton leafworm</name>
    <dbReference type="NCBI Taxonomy" id="7109"/>
    <lineage>
        <taxon>Eukaryota</taxon>
        <taxon>Metazoa</taxon>
        <taxon>Ecdysozoa</taxon>
        <taxon>Arthropoda</taxon>
        <taxon>Hexapoda</taxon>
        <taxon>Insecta</taxon>
        <taxon>Pterygota</taxon>
        <taxon>Neoptera</taxon>
        <taxon>Endopterygota</taxon>
        <taxon>Lepidoptera</taxon>
        <taxon>Glossata</taxon>
        <taxon>Ditrysia</taxon>
        <taxon>Noctuoidea</taxon>
        <taxon>Noctuidae</taxon>
        <taxon>Amphipyrinae</taxon>
        <taxon>Spodoptera</taxon>
    </lineage>
</organism>
<dbReference type="InterPro" id="IPR000719">
    <property type="entry name" value="Prot_kinase_dom"/>
</dbReference>
<comment type="function">
    <text evidence="1">May be a negative regulator of NF-kappa-B and p53-mediated gene transcription.</text>
</comment>
<dbReference type="GO" id="GO:0005634">
    <property type="term" value="C:nucleus"/>
    <property type="evidence" value="ECO:0007669"/>
    <property type="project" value="UniProtKB-SubCell"/>
</dbReference>
<evidence type="ECO:0000256" key="12">
    <source>
        <dbReference type="ARBA" id="ARBA00022840"/>
    </source>
</evidence>
<dbReference type="AlphaFoldDB" id="A0A9P0MZK1"/>
<evidence type="ECO:0000256" key="2">
    <source>
        <dbReference type="ARBA" id="ARBA00004123"/>
    </source>
</evidence>
<evidence type="ECO:0000259" key="17">
    <source>
        <dbReference type="PROSITE" id="PS50011"/>
    </source>
</evidence>
<evidence type="ECO:0000256" key="3">
    <source>
        <dbReference type="ARBA" id="ARBA00004496"/>
    </source>
</evidence>
<keyword evidence="12" id="KW-0067">ATP-binding</keyword>
<dbReference type="EMBL" id="LR824543">
    <property type="protein sequence ID" value="CAH1635946.1"/>
    <property type="molecule type" value="Genomic_DNA"/>
</dbReference>
<dbReference type="PROSITE" id="PS50011">
    <property type="entry name" value="PROTEIN_KINASE_DOM"/>
    <property type="match status" value="1"/>
</dbReference>
<dbReference type="InterPro" id="IPR024104">
    <property type="entry name" value="Tribbles/Ser_Thr_kinase_40"/>
</dbReference>
<dbReference type="SUPFAM" id="SSF56112">
    <property type="entry name" value="Protein kinase-like (PK-like)"/>
    <property type="match status" value="1"/>
</dbReference>
<keyword evidence="10" id="KW-0547">Nucleotide-binding</keyword>
<evidence type="ECO:0000256" key="6">
    <source>
        <dbReference type="ARBA" id="ARBA00016813"/>
    </source>
</evidence>
<evidence type="ECO:0000256" key="13">
    <source>
        <dbReference type="ARBA" id="ARBA00023242"/>
    </source>
</evidence>
<keyword evidence="8" id="KW-0723">Serine/threonine-protein kinase</keyword>
<dbReference type="InterPro" id="IPR008271">
    <property type="entry name" value="Ser/Thr_kinase_AS"/>
</dbReference>
<feature type="compositionally biased region" description="Polar residues" evidence="16">
    <location>
        <begin position="447"/>
        <end position="456"/>
    </location>
</feature>
<evidence type="ECO:0000256" key="14">
    <source>
        <dbReference type="ARBA" id="ARBA00047899"/>
    </source>
</evidence>
<comment type="catalytic activity">
    <reaction evidence="15">
        <text>L-seryl-[protein] + ATP = O-phospho-L-seryl-[protein] + ADP + H(+)</text>
        <dbReference type="Rhea" id="RHEA:17989"/>
        <dbReference type="Rhea" id="RHEA-COMP:9863"/>
        <dbReference type="Rhea" id="RHEA-COMP:11604"/>
        <dbReference type="ChEBI" id="CHEBI:15378"/>
        <dbReference type="ChEBI" id="CHEBI:29999"/>
        <dbReference type="ChEBI" id="CHEBI:30616"/>
        <dbReference type="ChEBI" id="CHEBI:83421"/>
        <dbReference type="ChEBI" id="CHEBI:456216"/>
        <dbReference type="EC" id="2.7.11.1"/>
    </reaction>
</comment>
<keyword evidence="11" id="KW-0418">Kinase</keyword>
<dbReference type="Pfam" id="PF00069">
    <property type="entry name" value="Pkinase"/>
    <property type="match status" value="1"/>
</dbReference>
<gene>
    <name evidence="18" type="ORF">SPLIT_LOCUS1308</name>
</gene>
<evidence type="ECO:0000256" key="10">
    <source>
        <dbReference type="ARBA" id="ARBA00022741"/>
    </source>
</evidence>
<dbReference type="GO" id="GO:0005524">
    <property type="term" value="F:ATP binding"/>
    <property type="evidence" value="ECO:0007669"/>
    <property type="project" value="UniProtKB-KW"/>
</dbReference>
<sequence>MCDGPADILLKYGPNSEADKMTVLNFESEIRQVMDQDKTESSSNTSNPGKRTRPLLLQPSPKIARISAYASSTSSGVLKNSKKFGPHSPKRAKVSYNKSDVPAPGTPVPDKYVRKAGPYLLGPKVGPSPVKSIVQCLARKERTDEFYQVKILTLRNEGQPETQDDRQGKMLLHTEYSLLSLLKDQDGVIHHHGLFKDHALEEVPNPNGNGYIYTGRVRQRLFLVLDCVSQHQFSEKGSELVNLQQYVTKVKKVPEKEAILIFYDIVRVVANLHKRNIVHRDLKLGNIVLNQRTGRITITNFCLGTHLGSDRDLLKDQRGSPAYISPDVLLCKPYLGKPSDMWALGVVLYTMLYGQFPFCDTSLAQLFSRIQAANYNIPPDGNTVQVSDNTIFLIQRLLVKDPKHRLVADEVLDQLSSIIASYVIVPNPPEDLQVVPDVPLEEEKQVKSPTTAQSSTEVDRKPFLTIPESNGERTPNATEELGVFCVPLPDFIAVNFSNSTRVNQNSLILQPTSAPVDPSALAALNQPRNITVQRIGRDARPLLPAEIARYQHMFASNPAQRPEPPRRPDVPNFVPDSSRQERPTSRLQSLAQRIPRLIPPIATTSGQTSADFRVIQWPEPRPRGWDNDYILRLPVLDLSRVNGNRIMNPAPVHTINPEAVVNNPRPNPMDPSDAD</sequence>
<comment type="similarity">
    <text evidence="4">Belongs to the protein kinase superfamily. CAMK Ser/Thr protein kinase family.</text>
</comment>
<evidence type="ECO:0000256" key="7">
    <source>
        <dbReference type="ARBA" id="ARBA00022490"/>
    </source>
</evidence>
<dbReference type="PANTHER" id="PTHR22961:SF16">
    <property type="entry name" value="SERINE_THREONINE-PROTEIN KINASE 40"/>
    <property type="match status" value="1"/>
</dbReference>
<accession>A0A9P0MZK1</accession>
<keyword evidence="13" id="KW-0539">Nucleus</keyword>
<evidence type="ECO:0000313" key="19">
    <source>
        <dbReference type="Proteomes" id="UP001153321"/>
    </source>
</evidence>
<feature type="region of interest" description="Disordered" evidence="16">
    <location>
        <begin position="33"/>
        <end position="58"/>
    </location>
</feature>
<evidence type="ECO:0000256" key="1">
    <source>
        <dbReference type="ARBA" id="ARBA00003412"/>
    </source>
</evidence>
<reference evidence="18" key="1">
    <citation type="submission" date="2022-02" db="EMBL/GenBank/DDBJ databases">
        <authorList>
            <person name="King R."/>
        </authorList>
    </citation>
    <scope>NUCLEOTIDE SEQUENCE</scope>
</reference>
<feature type="region of interest" description="Disordered" evidence="16">
    <location>
        <begin position="442"/>
        <end position="475"/>
    </location>
</feature>
<keyword evidence="7" id="KW-0963">Cytoplasm</keyword>
<dbReference type="Gene3D" id="1.10.510.10">
    <property type="entry name" value="Transferase(Phosphotransferase) domain 1"/>
    <property type="match status" value="1"/>
</dbReference>
<dbReference type="CDD" id="cd13974">
    <property type="entry name" value="STKc_SHIK"/>
    <property type="match status" value="1"/>
</dbReference>
<dbReference type="Proteomes" id="UP001153321">
    <property type="component" value="Chromosome 12"/>
</dbReference>
<feature type="compositionally biased region" description="Basic residues" evidence="16">
    <location>
        <begin position="80"/>
        <end position="93"/>
    </location>
</feature>
<dbReference type="InterPro" id="IPR024236">
    <property type="entry name" value="Ser/Thr_kinase_40"/>
</dbReference>
<feature type="region of interest" description="Disordered" evidence="16">
    <location>
        <begin position="76"/>
        <end position="109"/>
    </location>
</feature>
<evidence type="ECO:0000256" key="16">
    <source>
        <dbReference type="SAM" id="MobiDB-lite"/>
    </source>
</evidence>
<dbReference type="GO" id="GO:0004674">
    <property type="term" value="F:protein serine/threonine kinase activity"/>
    <property type="evidence" value="ECO:0007669"/>
    <property type="project" value="UniProtKB-KW"/>
</dbReference>
<feature type="region of interest" description="Disordered" evidence="16">
    <location>
        <begin position="656"/>
        <end position="675"/>
    </location>
</feature>
<evidence type="ECO:0000256" key="15">
    <source>
        <dbReference type="ARBA" id="ARBA00048679"/>
    </source>
</evidence>
<feature type="domain" description="Protein kinase" evidence="17">
    <location>
        <begin position="119"/>
        <end position="419"/>
    </location>
</feature>
<dbReference type="PROSITE" id="PS00108">
    <property type="entry name" value="PROTEIN_KINASE_ST"/>
    <property type="match status" value="1"/>
</dbReference>
<evidence type="ECO:0000256" key="4">
    <source>
        <dbReference type="ARBA" id="ARBA00006692"/>
    </source>
</evidence>
<dbReference type="GO" id="GO:0005737">
    <property type="term" value="C:cytoplasm"/>
    <property type="evidence" value="ECO:0007669"/>
    <property type="project" value="UniProtKB-SubCell"/>
</dbReference>
<dbReference type="EC" id="2.7.11.1" evidence="5"/>
<keyword evidence="19" id="KW-1185">Reference proteome</keyword>
<name>A0A9P0MZK1_SPOLI</name>
<protein>
    <recommendedName>
        <fullName evidence="6">Serine/threonine-protein kinase 40</fullName>
        <ecNumber evidence="5">2.7.11.1</ecNumber>
    </recommendedName>
</protein>
<evidence type="ECO:0000256" key="11">
    <source>
        <dbReference type="ARBA" id="ARBA00022777"/>
    </source>
</evidence>